<dbReference type="PROSITE" id="PS50943">
    <property type="entry name" value="HTH_CROC1"/>
    <property type="match status" value="1"/>
</dbReference>
<sequence length="243" mass="27010">MYLIISNFKYILLVDKNNTERNNAKMKTTWTEIVKNKMKETGVSQDKLGEMIGKTQGAIGHWLNGRRQPSVEEIAEMMKALNLTEIILNSDGSASLSTDNNIKAPKVIKESATDSFPVVSWVSAGNWSEAIENTSLIDKWSNTNAKVSYKSFWLEVKGSSMTAPSGLSIPEGMLILVDPEKEYKSGSLVVAKLENDNEATFKKYVEDGGNRYLVGLNPNWPVISIREDCKIIGVVVEAKWDSL</sequence>
<dbReference type="InterPro" id="IPR001387">
    <property type="entry name" value="Cro/C1-type_HTH"/>
</dbReference>
<dbReference type="Pfam" id="PF00717">
    <property type="entry name" value="Peptidase_S24"/>
    <property type="match status" value="1"/>
</dbReference>
<keyword evidence="3" id="KW-1185">Reference proteome</keyword>
<dbReference type="CDD" id="cd00093">
    <property type="entry name" value="HTH_XRE"/>
    <property type="match status" value="1"/>
</dbReference>
<proteinExistence type="predicted"/>
<gene>
    <name evidence="2" type="ORF">SAMN02583745_01915</name>
</gene>
<dbReference type="SUPFAM" id="SSF47413">
    <property type="entry name" value="lambda repressor-like DNA-binding domains"/>
    <property type="match status" value="1"/>
</dbReference>
<dbReference type="PANTHER" id="PTHR33516:SF2">
    <property type="entry name" value="LEXA REPRESSOR-RELATED"/>
    <property type="match status" value="1"/>
</dbReference>
<feature type="domain" description="HTH cro/C1-type" evidence="1">
    <location>
        <begin position="34"/>
        <end position="88"/>
    </location>
</feature>
<dbReference type="InterPro" id="IPR039418">
    <property type="entry name" value="LexA-like"/>
</dbReference>
<dbReference type="STRING" id="1123402.SAMN02583745_01915"/>
<dbReference type="EMBL" id="FOHV01000014">
    <property type="protein sequence ID" value="SET28961.1"/>
    <property type="molecule type" value="Genomic_DNA"/>
</dbReference>
<dbReference type="SMART" id="SM00530">
    <property type="entry name" value="HTH_XRE"/>
    <property type="match status" value="1"/>
</dbReference>
<accession>A0A1I0DAI2</accession>
<reference evidence="3" key="1">
    <citation type="submission" date="2016-10" db="EMBL/GenBank/DDBJ databases">
        <authorList>
            <person name="Varghese N."/>
            <person name="Submissions S."/>
        </authorList>
    </citation>
    <scope>NUCLEOTIDE SEQUENCE [LARGE SCALE GENOMIC DNA]</scope>
    <source>
        <strain evidence="3">DSM 18579</strain>
    </source>
</reference>
<dbReference type="InterPro" id="IPR050077">
    <property type="entry name" value="LexA_repressor"/>
</dbReference>
<dbReference type="Pfam" id="PF01381">
    <property type="entry name" value="HTH_3"/>
    <property type="match status" value="1"/>
</dbReference>
<dbReference type="CDD" id="cd06529">
    <property type="entry name" value="S24_LexA-like"/>
    <property type="match status" value="1"/>
</dbReference>
<dbReference type="AlphaFoldDB" id="A0A1I0DAI2"/>
<dbReference type="InterPro" id="IPR015927">
    <property type="entry name" value="Peptidase_S24_S26A/B/C"/>
</dbReference>
<name>A0A1I0DAI2_9GAMM</name>
<dbReference type="InterPro" id="IPR036286">
    <property type="entry name" value="LexA/Signal_pep-like_sf"/>
</dbReference>
<organism evidence="2 3">
    <name type="scientific">Thorsellia anophelis DSM 18579</name>
    <dbReference type="NCBI Taxonomy" id="1123402"/>
    <lineage>
        <taxon>Bacteria</taxon>
        <taxon>Pseudomonadati</taxon>
        <taxon>Pseudomonadota</taxon>
        <taxon>Gammaproteobacteria</taxon>
        <taxon>Enterobacterales</taxon>
        <taxon>Thorselliaceae</taxon>
        <taxon>Thorsellia</taxon>
    </lineage>
</organism>
<dbReference type="Gene3D" id="2.10.109.10">
    <property type="entry name" value="Umud Fragment, subunit A"/>
    <property type="match status" value="1"/>
</dbReference>
<dbReference type="Proteomes" id="UP000242642">
    <property type="component" value="Unassembled WGS sequence"/>
</dbReference>
<dbReference type="PANTHER" id="PTHR33516">
    <property type="entry name" value="LEXA REPRESSOR"/>
    <property type="match status" value="1"/>
</dbReference>
<evidence type="ECO:0000259" key="1">
    <source>
        <dbReference type="PROSITE" id="PS50943"/>
    </source>
</evidence>
<protein>
    <submittedName>
        <fullName evidence="2">SOS-response transcriptional repressor LexA (RecA-mediated autopeptidase)</fullName>
    </submittedName>
</protein>
<dbReference type="GO" id="GO:0003677">
    <property type="term" value="F:DNA binding"/>
    <property type="evidence" value="ECO:0007669"/>
    <property type="project" value="InterPro"/>
</dbReference>
<evidence type="ECO:0000313" key="3">
    <source>
        <dbReference type="Proteomes" id="UP000242642"/>
    </source>
</evidence>
<dbReference type="InterPro" id="IPR010982">
    <property type="entry name" value="Lambda_DNA-bd_dom_sf"/>
</dbReference>
<evidence type="ECO:0000313" key="2">
    <source>
        <dbReference type="EMBL" id="SET28961.1"/>
    </source>
</evidence>
<dbReference type="Gene3D" id="1.10.260.40">
    <property type="entry name" value="lambda repressor-like DNA-binding domains"/>
    <property type="match status" value="1"/>
</dbReference>
<dbReference type="SUPFAM" id="SSF51306">
    <property type="entry name" value="LexA/Signal peptidase"/>
    <property type="match status" value="1"/>
</dbReference>